<keyword evidence="3" id="KW-1185">Reference proteome</keyword>
<sequence>MTTSRRTTPLWTPSRRSLLQLSGLGAAGGLLAACSGPSVGGGGGEEEEGEATDWASIEPATEITWWSNHPGNTKELEESYIAAFNEEYPDIKINHVTAGANYDEIAQRFQAASGTDDLPDLVIASDVWWFRYFINGQIMAIDDVFDHLEVDTDDYVETLYSDYEYEGKHYAAPYARSTPLFYYNKDIWAAAGLPDRGPETWAELQEWAPALQAQVPADGQALGLGIGPSWAGWWFSNVIWGLGGNMSDEWTVTLDTEEALAAGAFVRDMYNGEAAFAGLGSDTNADFQAGIFACLLGSTGSLKGHLDAAPFELGTAFLPNGPVDAPNVPTGGTGLAIPSSRTPEQQLAAAMFLKFLTERDNTALFSQSTGYMPVRTSAVEGEIMAAVYEETPQFRTSVDQLQQKTRVQDWVRVFTPGGDQIITDGIEELVLAGANPEDVFPDVSSKLDVAFEDNVEPYL</sequence>
<organism evidence="2 3">
    <name type="scientific">Occultella gossypii</name>
    <dbReference type="NCBI Taxonomy" id="2800820"/>
    <lineage>
        <taxon>Bacteria</taxon>
        <taxon>Bacillati</taxon>
        <taxon>Actinomycetota</taxon>
        <taxon>Actinomycetes</taxon>
        <taxon>Micrococcales</taxon>
        <taxon>Ruaniaceae</taxon>
        <taxon>Occultella</taxon>
    </lineage>
</organism>
<dbReference type="InterPro" id="IPR006311">
    <property type="entry name" value="TAT_signal"/>
</dbReference>
<protein>
    <submittedName>
        <fullName evidence="2">ABC transporter substrate-binding protein</fullName>
    </submittedName>
</protein>
<dbReference type="Proteomes" id="UP000826651">
    <property type="component" value="Unassembled WGS sequence"/>
</dbReference>
<dbReference type="PROSITE" id="PS51318">
    <property type="entry name" value="TAT"/>
    <property type="match status" value="1"/>
</dbReference>
<dbReference type="SUPFAM" id="SSF53850">
    <property type="entry name" value="Periplasmic binding protein-like II"/>
    <property type="match status" value="1"/>
</dbReference>
<dbReference type="PROSITE" id="PS51257">
    <property type="entry name" value="PROKAR_LIPOPROTEIN"/>
    <property type="match status" value="1"/>
</dbReference>
<accession>A0ABS7SC11</accession>
<dbReference type="PANTHER" id="PTHR43649:SF30">
    <property type="entry name" value="ABC TRANSPORTER SUBSTRATE-BINDING PROTEIN"/>
    <property type="match status" value="1"/>
</dbReference>
<dbReference type="EMBL" id="JAGSHT010000016">
    <property type="protein sequence ID" value="MBZ2197882.1"/>
    <property type="molecule type" value="Genomic_DNA"/>
</dbReference>
<dbReference type="InterPro" id="IPR006059">
    <property type="entry name" value="SBP"/>
</dbReference>
<name>A0ABS7SC11_9MICO</name>
<proteinExistence type="predicted"/>
<dbReference type="Gene3D" id="3.40.190.10">
    <property type="entry name" value="Periplasmic binding protein-like II"/>
    <property type="match status" value="1"/>
</dbReference>
<evidence type="ECO:0000256" key="1">
    <source>
        <dbReference type="SAM" id="SignalP"/>
    </source>
</evidence>
<comment type="caution">
    <text evidence="2">The sequence shown here is derived from an EMBL/GenBank/DDBJ whole genome shotgun (WGS) entry which is preliminary data.</text>
</comment>
<feature type="chain" id="PRO_5046308565" evidence="1">
    <location>
        <begin position="33"/>
        <end position="459"/>
    </location>
</feature>
<keyword evidence="1" id="KW-0732">Signal</keyword>
<dbReference type="PANTHER" id="PTHR43649">
    <property type="entry name" value="ARABINOSE-BINDING PROTEIN-RELATED"/>
    <property type="match status" value="1"/>
</dbReference>
<dbReference type="CDD" id="cd14748">
    <property type="entry name" value="PBP2_UgpB"/>
    <property type="match status" value="1"/>
</dbReference>
<dbReference type="RefSeq" id="WP_223408120.1">
    <property type="nucleotide sequence ID" value="NZ_JAGSHT010000016.1"/>
</dbReference>
<evidence type="ECO:0000313" key="2">
    <source>
        <dbReference type="EMBL" id="MBZ2197882.1"/>
    </source>
</evidence>
<gene>
    <name evidence="2" type="ORF">KCQ71_17110</name>
</gene>
<dbReference type="InterPro" id="IPR050490">
    <property type="entry name" value="Bact_solute-bd_prot1"/>
</dbReference>
<feature type="signal peptide" evidence="1">
    <location>
        <begin position="1"/>
        <end position="32"/>
    </location>
</feature>
<evidence type="ECO:0000313" key="3">
    <source>
        <dbReference type="Proteomes" id="UP000826651"/>
    </source>
</evidence>
<reference evidence="2 3" key="1">
    <citation type="submission" date="2021-04" db="EMBL/GenBank/DDBJ databases">
        <title>Ruania sp. nov., isolated from sandy soil of mangrove forest.</title>
        <authorList>
            <person name="Ge X."/>
            <person name="Huang R."/>
            <person name="Liu W."/>
        </authorList>
    </citation>
    <scope>NUCLEOTIDE SEQUENCE [LARGE SCALE GENOMIC DNA]</scope>
    <source>
        <strain evidence="2 3">N2-46</strain>
    </source>
</reference>
<dbReference type="Pfam" id="PF13416">
    <property type="entry name" value="SBP_bac_8"/>
    <property type="match status" value="1"/>
</dbReference>